<evidence type="ECO:0000256" key="1">
    <source>
        <dbReference type="ARBA" id="ARBA00022475"/>
    </source>
</evidence>
<dbReference type="HAMAP" id="MF_00631">
    <property type="entry name" value="CrgA"/>
    <property type="match status" value="1"/>
</dbReference>
<evidence type="ECO:0000256" key="3">
    <source>
        <dbReference type="ARBA" id="ARBA00022692"/>
    </source>
</evidence>
<evidence type="ECO:0000313" key="9">
    <source>
        <dbReference type="EMBL" id="UYG17896.1"/>
    </source>
</evidence>
<evidence type="ECO:0000256" key="8">
    <source>
        <dbReference type="SAM" id="MobiDB-lite"/>
    </source>
</evidence>
<evidence type="ECO:0000256" key="4">
    <source>
        <dbReference type="ARBA" id="ARBA00022989"/>
    </source>
</evidence>
<dbReference type="Proteomes" id="UP001164305">
    <property type="component" value="Chromosome"/>
</dbReference>
<keyword evidence="3 7" id="KW-0812">Transmembrane</keyword>
<gene>
    <name evidence="7" type="primary">crgA</name>
    <name evidence="9" type="ORF">BRM3_05610</name>
</gene>
<comment type="function">
    <text evidence="7">Involved in cell division.</text>
</comment>
<keyword evidence="6 7" id="KW-0131">Cell cycle</keyword>
<dbReference type="GO" id="GO:0051301">
    <property type="term" value="P:cell division"/>
    <property type="evidence" value="ECO:0007669"/>
    <property type="project" value="UniProtKB-KW"/>
</dbReference>
<proteinExistence type="inferred from homology"/>
<keyword evidence="1 7" id="KW-1003">Cell membrane</keyword>
<reference evidence="9" key="1">
    <citation type="submission" date="2022-10" db="EMBL/GenBank/DDBJ databases">
        <title>Whole-Genome Sequencing of Brachybacterium huguangmaarense BRM-3, Isolated from Betula schmidtii.</title>
        <authorList>
            <person name="Haam D."/>
        </authorList>
    </citation>
    <scope>NUCLEOTIDE SEQUENCE</scope>
    <source>
        <strain evidence="9">BRM-3</strain>
    </source>
</reference>
<evidence type="ECO:0000256" key="7">
    <source>
        <dbReference type="HAMAP-Rule" id="MF_00631"/>
    </source>
</evidence>
<dbReference type="RefSeq" id="WP_263595103.1">
    <property type="nucleotide sequence ID" value="NZ_CP107020.1"/>
</dbReference>
<keyword evidence="5 7" id="KW-0472">Membrane</keyword>
<keyword evidence="2 7" id="KW-0132">Cell division</keyword>
<feature type="compositionally biased region" description="Acidic residues" evidence="8">
    <location>
        <begin position="17"/>
        <end position="29"/>
    </location>
</feature>
<feature type="region of interest" description="Disordered" evidence="8">
    <location>
        <begin position="1"/>
        <end position="129"/>
    </location>
</feature>
<name>A0ABY6G5G0_9MICO</name>
<feature type="transmembrane region" description="Helical" evidence="7">
    <location>
        <begin position="170"/>
        <end position="189"/>
    </location>
</feature>
<evidence type="ECO:0000256" key="6">
    <source>
        <dbReference type="ARBA" id="ARBA00023306"/>
    </source>
</evidence>
<sequence>MARRKRTPTATTRPAETDEALVEQPDDTTVESPATDGTAEAEEAAADGAEEASDDDFDGFGDTIAPRRRAAKRASEPSKRRAEPSKRRAPARLEVPDEAKDSSATGTARARRSAEAERTRTTTTRRRVAATAPNPAWLAPTAVTLLIVGLVYLVAFYLSGGQLPLPIQDWNLLVGFGIMVVGGGLLMRWK</sequence>
<feature type="compositionally biased region" description="Basic and acidic residues" evidence="8">
    <location>
        <begin position="73"/>
        <end position="86"/>
    </location>
</feature>
<dbReference type="Pfam" id="PF06781">
    <property type="entry name" value="CrgA"/>
    <property type="match status" value="1"/>
</dbReference>
<keyword evidence="4 7" id="KW-1133">Transmembrane helix</keyword>
<evidence type="ECO:0000256" key="5">
    <source>
        <dbReference type="ARBA" id="ARBA00023136"/>
    </source>
</evidence>
<keyword evidence="10" id="KW-1185">Reference proteome</keyword>
<evidence type="ECO:0000313" key="10">
    <source>
        <dbReference type="Proteomes" id="UP001164305"/>
    </source>
</evidence>
<feature type="transmembrane region" description="Helical" evidence="7">
    <location>
        <begin position="136"/>
        <end position="158"/>
    </location>
</feature>
<dbReference type="InterPro" id="IPR009619">
    <property type="entry name" value="CrgA"/>
</dbReference>
<organism evidence="9 10">
    <name type="scientific">Brachybacterium huguangmaarense</name>
    <dbReference type="NCBI Taxonomy" id="1652028"/>
    <lineage>
        <taxon>Bacteria</taxon>
        <taxon>Bacillati</taxon>
        <taxon>Actinomycetota</taxon>
        <taxon>Actinomycetes</taxon>
        <taxon>Micrococcales</taxon>
        <taxon>Dermabacteraceae</taxon>
        <taxon>Brachybacterium</taxon>
    </lineage>
</organism>
<comment type="subcellular location">
    <subcellularLocation>
        <location evidence="7">Cell membrane</location>
        <topology evidence="7">Multi-pass membrane protein</topology>
    </subcellularLocation>
</comment>
<feature type="compositionally biased region" description="Acidic residues" evidence="8">
    <location>
        <begin position="39"/>
        <end position="59"/>
    </location>
</feature>
<protein>
    <recommendedName>
        <fullName evidence="7">Cell division protein CrgA</fullName>
    </recommendedName>
</protein>
<dbReference type="EMBL" id="CP107020">
    <property type="protein sequence ID" value="UYG17896.1"/>
    <property type="molecule type" value="Genomic_DNA"/>
</dbReference>
<accession>A0ABY6G5G0</accession>
<comment type="similarity">
    <text evidence="7">Belongs to the CrgA family.</text>
</comment>
<evidence type="ECO:0000256" key="2">
    <source>
        <dbReference type="ARBA" id="ARBA00022618"/>
    </source>
</evidence>